<evidence type="ECO:0000313" key="4">
    <source>
        <dbReference type="Proteomes" id="UP000266841"/>
    </source>
</evidence>
<dbReference type="Proteomes" id="UP000266841">
    <property type="component" value="Unassembled WGS sequence"/>
</dbReference>
<feature type="region of interest" description="Disordered" evidence="2">
    <location>
        <begin position="239"/>
        <end position="262"/>
    </location>
</feature>
<protein>
    <submittedName>
        <fullName evidence="3">Uncharacterized protein</fullName>
    </submittedName>
</protein>
<gene>
    <name evidence="3" type="ORF">THAOC_05421</name>
</gene>
<reference evidence="3 4" key="1">
    <citation type="journal article" date="2012" name="Genome Biol.">
        <title>Genome and low-iron response of an oceanic diatom adapted to chronic iron limitation.</title>
        <authorList>
            <person name="Lommer M."/>
            <person name="Specht M."/>
            <person name="Roy A.S."/>
            <person name="Kraemer L."/>
            <person name="Andreson R."/>
            <person name="Gutowska M.A."/>
            <person name="Wolf J."/>
            <person name="Bergner S.V."/>
            <person name="Schilhabel M.B."/>
            <person name="Klostermeier U.C."/>
            <person name="Beiko R.G."/>
            <person name="Rosenstiel P."/>
            <person name="Hippler M."/>
            <person name="Laroche J."/>
        </authorList>
    </citation>
    <scope>NUCLEOTIDE SEQUENCE [LARGE SCALE GENOMIC DNA]</scope>
    <source>
        <strain evidence="3 4">CCMP1005</strain>
    </source>
</reference>
<evidence type="ECO:0000256" key="2">
    <source>
        <dbReference type="SAM" id="MobiDB-lite"/>
    </source>
</evidence>
<sequence>MTSPFIPTGGNGSHDSNETMLSTSLLSDDDTVNVKEIECCKGCHKKQDKIFDREEENSELRREIEELKCEKLEQERTIEKLTADVEQAVLLKNMFEEENNRNRERANTLQDNLQTNELKLALRGIPLNTVLSMGDDDRRFCHCFRGTYLTSRTASSLSSRLRKFTWLSARVALSSLSFFPLRRVNCPKLQPQHGVSLGARETELAVLLVHEYFTRRRLVRRASYDFNYFVRVLSGTGKEQAHRAGREDEPSQNEEAEPSRQRWQAEEAEVLYDEEAKANEYSLGGHGNRSYFGFGRRKTITGKAGWRWRNVN</sequence>
<comment type="caution">
    <text evidence="3">The sequence shown here is derived from an EMBL/GenBank/DDBJ whole genome shotgun (WGS) entry which is preliminary data.</text>
</comment>
<keyword evidence="4" id="KW-1185">Reference proteome</keyword>
<feature type="compositionally biased region" description="Basic and acidic residues" evidence="2">
    <location>
        <begin position="239"/>
        <end position="249"/>
    </location>
</feature>
<keyword evidence="1" id="KW-0175">Coiled coil</keyword>
<proteinExistence type="predicted"/>
<organism evidence="3 4">
    <name type="scientific">Thalassiosira oceanica</name>
    <name type="common">Marine diatom</name>
    <dbReference type="NCBI Taxonomy" id="159749"/>
    <lineage>
        <taxon>Eukaryota</taxon>
        <taxon>Sar</taxon>
        <taxon>Stramenopiles</taxon>
        <taxon>Ochrophyta</taxon>
        <taxon>Bacillariophyta</taxon>
        <taxon>Coscinodiscophyceae</taxon>
        <taxon>Thalassiosirophycidae</taxon>
        <taxon>Thalassiosirales</taxon>
        <taxon>Thalassiosiraceae</taxon>
        <taxon>Thalassiosira</taxon>
    </lineage>
</organism>
<evidence type="ECO:0000313" key="3">
    <source>
        <dbReference type="EMBL" id="EJK72987.1"/>
    </source>
</evidence>
<dbReference type="EMBL" id="AGNL01004993">
    <property type="protein sequence ID" value="EJK72987.1"/>
    <property type="molecule type" value="Genomic_DNA"/>
</dbReference>
<dbReference type="AlphaFoldDB" id="K0TMU3"/>
<name>K0TMU3_THAOC</name>
<feature type="coiled-coil region" evidence="1">
    <location>
        <begin position="50"/>
        <end position="112"/>
    </location>
</feature>
<evidence type="ECO:0000256" key="1">
    <source>
        <dbReference type="SAM" id="Coils"/>
    </source>
</evidence>
<accession>K0TMU3</accession>